<dbReference type="SMART" id="SM00240">
    <property type="entry name" value="FHA"/>
    <property type="match status" value="1"/>
</dbReference>
<keyword evidence="1" id="KW-0597">Phosphoprotein</keyword>
<comment type="caution">
    <text evidence="8">The sequence shown here is derived from an EMBL/GenBank/DDBJ whole genome shotgun (WGS) entry which is preliminary data.</text>
</comment>
<evidence type="ECO:0000313" key="9">
    <source>
        <dbReference type="Proteomes" id="UP000316639"/>
    </source>
</evidence>
<dbReference type="Proteomes" id="UP000316639">
    <property type="component" value="Unassembled WGS sequence"/>
</dbReference>
<proteinExistence type="predicted"/>
<keyword evidence="5" id="KW-1133">Transmembrane helix</keyword>
<feature type="transmembrane region" description="Helical" evidence="5">
    <location>
        <begin position="252"/>
        <end position="270"/>
    </location>
</feature>
<dbReference type="InterPro" id="IPR003593">
    <property type="entry name" value="AAA+_ATPase"/>
</dbReference>
<feature type="domain" description="FtsK" evidence="7">
    <location>
        <begin position="642"/>
        <end position="829"/>
    </location>
</feature>
<dbReference type="InterPro" id="IPR002543">
    <property type="entry name" value="FtsK_dom"/>
</dbReference>
<dbReference type="PROSITE" id="PS50006">
    <property type="entry name" value="FHA_DOMAIN"/>
    <property type="match status" value="1"/>
</dbReference>
<evidence type="ECO:0000256" key="1">
    <source>
        <dbReference type="ARBA" id="ARBA00022553"/>
    </source>
</evidence>
<evidence type="ECO:0000256" key="4">
    <source>
        <dbReference type="PROSITE-ProRule" id="PRU00289"/>
    </source>
</evidence>
<dbReference type="SMART" id="SM00382">
    <property type="entry name" value="AAA"/>
    <property type="match status" value="3"/>
</dbReference>
<dbReference type="InterPro" id="IPR027417">
    <property type="entry name" value="P-loop_NTPase"/>
</dbReference>
<dbReference type="PANTHER" id="PTHR22683">
    <property type="entry name" value="SPORULATION PROTEIN RELATED"/>
    <property type="match status" value="1"/>
</dbReference>
<evidence type="ECO:0000256" key="2">
    <source>
        <dbReference type="ARBA" id="ARBA00022741"/>
    </source>
</evidence>
<organism evidence="8 9">
    <name type="scientific">Lentzea tibetensis</name>
    <dbReference type="NCBI Taxonomy" id="2591470"/>
    <lineage>
        <taxon>Bacteria</taxon>
        <taxon>Bacillati</taxon>
        <taxon>Actinomycetota</taxon>
        <taxon>Actinomycetes</taxon>
        <taxon>Pseudonocardiales</taxon>
        <taxon>Pseudonocardiaceae</taxon>
        <taxon>Lentzea</taxon>
    </lineage>
</organism>
<dbReference type="InterPro" id="IPR000253">
    <property type="entry name" value="FHA_dom"/>
</dbReference>
<keyword evidence="3 4" id="KW-0067">ATP-binding</keyword>
<dbReference type="PANTHER" id="PTHR22683:SF1">
    <property type="entry name" value="TYPE VII SECRETION SYSTEM PROTEIN ESSC"/>
    <property type="match status" value="1"/>
</dbReference>
<keyword evidence="2 4" id="KW-0547">Nucleotide-binding</keyword>
<dbReference type="InterPro" id="IPR008984">
    <property type="entry name" value="SMAD_FHA_dom_sf"/>
</dbReference>
<feature type="domain" description="FHA" evidence="6">
    <location>
        <begin position="107"/>
        <end position="158"/>
    </location>
</feature>
<feature type="transmembrane region" description="Helical" evidence="5">
    <location>
        <begin position="228"/>
        <end position="246"/>
    </location>
</feature>
<dbReference type="OrthoDB" id="9807790at2"/>
<dbReference type="InterPro" id="IPR050206">
    <property type="entry name" value="FtsK/SpoIIIE/SftA"/>
</dbReference>
<dbReference type="Pfam" id="PF16697">
    <property type="entry name" value="Yop-YscD_cpl"/>
    <property type="match status" value="1"/>
</dbReference>
<evidence type="ECO:0000259" key="7">
    <source>
        <dbReference type="PROSITE" id="PS50901"/>
    </source>
</evidence>
<dbReference type="CDD" id="cd01127">
    <property type="entry name" value="TrwB_TraG_TraD_VirD4"/>
    <property type="match status" value="1"/>
</dbReference>
<dbReference type="Pfam" id="PF01580">
    <property type="entry name" value="FtsK_SpoIIIE"/>
    <property type="match status" value="2"/>
</dbReference>
<keyword evidence="9" id="KW-1185">Reference proteome</keyword>
<gene>
    <name evidence="8" type="ORF">FKR81_20650</name>
</gene>
<dbReference type="SUPFAM" id="SSF49879">
    <property type="entry name" value="SMAD/FHA domain"/>
    <property type="match status" value="1"/>
</dbReference>
<dbReference type="CDD" id="cd00060">
    <property type="entry name" value="FHA"/>
    <property type="match status" value="1"/>
</dbReference>
<dbReference type="PROSITE" id="PS50901">
    <property type="entry name" value="FTSK"/>
    <property type="match status" value="2"/>
</dbReference>
<dbReference type="RefSeq" id="WP_146353740.1">
    <property type="nucleotide sequence ID" value="NZ_VOBR01000012.1"/>
</dbReference>
<dbReference type="Gene3D" id="3.40.50.300">
    <property type="entry name" value="P-loop containing nucleotide triphosphate hydrolases"/>
    <property type="match status" value="5"/>
</dbReference>
<dbReference type="Gene3D" id="2.60.200.20">
    <property type="match status" value="1"/>
</dbReference>
<keyword evidence="5" id="KW-0472">Membrane</keyword>
<keyword evidence="5" id="KW-0812">Transmembrane</keyword>
<protein>
    <submittedName>
        <fullName evidence="8">FHA domain-containing protein</fullName>
    </submittedName>
</protein>
<accession>A0A563ESS2</accession>
<name>A0A563ESS2_9PSEU</name>
<dbReference type="GO" id="GO:0003677">
    <property type="term" value="F:DNA binding"/>
    <property type="evidence" value="ECO:0007669"/>
    <property type="project" value="InterPro"/>
</dbReference>
<feature type="domain" description="FtsK" evidence="7">
    <location>
        <begin position="966"/>
        <end position="1156"/>
    </location>
</feature>
<feature type="binding site" evidence="4">
    <location>
        <begin position="983"/>
        <end position="990"/>
    </location>
    <ligand>
        <name>ATP</name>
        <dbReference type="ChEBI" id="CHEBI:30616"/>
    </ligand>
</feature>
<evidence type="ECO:0000256" key="5">
    <source>
        <dbReference type="SAM" id="Phobius"/>
    </source>
</evidence>
<dbReference type="InterPro" id="IPR032030">
    <property type="entry name" value="YscD_cytoplasmic_dom"/>
</dbReference>
<evidence type="ECO:0000313" key="8">
    <source>
        <dbReference type="EMBL" id="TWP50578.1"/>
    </source>
</evidence>
<dbReference type="EMBL" id="VOBR01000012">
    <property type="protein sequence ID" value="TWP50578.1"/>
    <property type="molecule type" value="Genomic_DNA"/>
</dbReference>
<sequence>MRFELTCLTPDGTAHAVLVRASHEHRVADLAAALADQLDVEQPWLYLAAEPLPAERALRDAGLVTGAVLGLGRPVFERGGGHGWLELAVVGGAHAGPALGLGPGGEFQIGRAPDADLVLADPEVSRTHAVVTVSPDGSEVRLTDSRSRNGIRWRGWRLAGTAELSSGDVAGLGETVLGLRPAVPADADVAIGDDGTRLFNRPPRIAVPAEPGEVLVPVPPEKPKGVRFPWLTVLLPAVIGGVLYLVLPNTGYFLLIMLLSPLMALANLISDRRSGRREYKARKKEYDLAEAALGDDLDAAREAEERRCRDQHPDPSWLVAVACAPSARLWERRRDDPDFLRLRVGLHDRAADVRLRFDPRHPQPRAGAAELPEPPTVHSVPATVNLRDIGVFGVAGDRDHVLAAAGAILTQVAVLHAPKDLVILLVTGHDEAGDWEWATWLPHTASAAGFDCHRLLATDAPQAQARLAELRELIAQRTEQQRGLLRQGRPREREVLVVVDGARRMRSLPGFADVLADGPAAGVYAMCLDDDEKALPDECRATLVITGARARLARHGLQPVDDLLVDGLAATHATRMARALAPITTLGGAADDGSLPDRVRFTDLADLAIVGDSDTDADSVCASWARSPHGRSTTALLGAGTGGPLTVDLRGHGPHALIAGTSGAGKSELLQTLVTSLALVNTPDALTFVLVDYKGGSAFAACERLPHCVGLVTDLDGHLVNRALRSLSAELRRREALFAEAGAKDIEDYWARTGGRLPRLVIVVDEFASLVEEIPEFVPGVVGIGMRGRSLGVHVVLATQRPGGAVTADLRANLNLRVGLRVTSDAESADVLDTPVAARISASQPGRAYVRTGHGELTAFQTARVGWPRQSDVDTGISLCRRVITSLGRAVERPQAERDAGDATDLVALVAATRVAAQRLGVTAPASPWLPPLPDLVTVAELDPVPQTSPVSVALGLADRPAAQAQDAFTLDLATTGPVAVAGAGRTGRSTVLRTMAAGLATGAGPDTVHLYGLDCGNRALAPLAGLPHTGAVVDGDDPVRVVRLLDWLDQEVDRRQRILAAGGHASVAEQRRSAAAADRLPHLVLLLDRLEGFVRDFAERDGGRAVDLVEGLLRRGPAAGLVTVLTSDKTGFGHRIAAAVEHRLVLRQADRDDAAAFGLAPRDVPGWMPPGRAIWLATGEEVQVALLDADPSGARQTEALDRVATRLRAASDGVDPALLPHRIDPLPERITPVQLEGLRVRTRSRDGVVCTPAAGGDHLGPVDVNLVAAGGAFVIAGPSGSGRSTALAAVVRSLTGDLPVVLVTPRPSPLRDLGAHPRVVGVTDGTKTELADLLADLPVAVVVDDGELLDEYTSGEVLDQVVRTARDTGSVVVAAATTDDMLLNRHRGWLASARRARSGLLLSPASTIAGELFDLRLPRSTAGNWPPGRGLLVHRGATTLVQVPASGTVAVATR</sequence>
<dbReference type="SUPFAM" id="SSF52540">
    <property type="entry name" value="P-loop containing nucleoside triphosphate hydrolases"/>
    <property type="match status" value="3"/>
</dbReference>
<evidence type="ECO:0000259" key="6">
    <source>
        <dbReference type="PROSITE" id="PS50006"/>
    </source>
</evidence>
<reference evidence="8 9" key="1">
    <citation type="submission" date="2019-07" db="EMBL/GenBank/DDBJ databases">
        <title>Lentzea xizangensis sp. nov., isolated from Qinghai-Tibetan Plateau Soils.</title>
        <authorList>
            <person name="Huang J."/>
        </authorList>
    </citation>
    <scope>NUCLEOTIDE SEQUENCE [LARGE SCALE GENOMIC DNA]</scope>
    <source>
        <strain evidence="8 9">FXJ1.1311</strain>
    </source>
</reference>
<dbReference type="GO" id="GO:0005524">
    <property type="term" value="F:ATP binding"/>
    <property type="evidence" value="ECO:0007669"/>
    <property type="project" value="UniProtKB-UniRule"/>
</dbReference>
<evidence type="ECO:0000256" key="3">
    <source>
        <dbReference type="ARBA" id="ARBA00022840"/>
    </source>
</evidence>
<feature type="binding site" evidence="4">
    <location>
        <begin position="660"/>
        <end position="667"/>
    </location>
    <ligand>
        <name>ATP</name>
        <dbReference type="ChEBI" id="CHEBI:30616"/>
    </ligand>
</feature>